<dbReference type="PANTHER" id="PTHR33929">
    <property type="entry name" value="MEMBRANE-ASSOCIATED KINASE REGULATOR 2-RELATED"/>
    <property type="match status" value="1"/>
</dbReference>
<name>A0AB40BFL3_DIOCR</name>
<dbReference type="GO" id="GO:0016301">
    <property type="term" value="F:kinase activity"/>
    <property type="evidence" value="ECO:0007669"/>
    <property type="project" value="UniProtKB-KW"/>
</dbReference>
<organism evidence="2 3">
    <name type="scientific">Dioscorea cayennensis subsp. rotundata</name>
    <name type="common">White Guinea yam</name>
    <name type="synonym">Dioscorea rotundata</name>
    <dbReference type="NCBI Taxonomy" id="55577"/>
    <lineage>
        <taxon>Eukaryota</taxon>
        <taxon>Viridiplantae</taxon>
        <taxon>Streptophyta</taxon>
        <taxon>Embryophyta</taxon>
        <taxon>Tracheophyta</taxon>
        <taxon>Spermatophyta</taxon>
        <taxon>Magnoliopsida</taxon>
        <taxon>Liliopsida</taxon>
        <taxon>Dioscoreales</taxon>
        <taxon>Dioscoreaceae</taxon>
        <taxon>Dioscorea</taxon>
    </lineage>
</organism>
<dbReference type="Proteomes" id="UP001515500">
    <property type="component" value="Chromosome 5"/>
</dbReference>
<evidence type="ECO:0000256" key="1">
    <source>
        <dbReference type="SAM" id="MobiDB-lite"/>
    </source>
</evidence>
<feature type="compositionally biased region" description="Polar residues" evidence="1">
    <location>
        <begin position="54"/>
        <end position="65"/>
    </location>
</feature>
<feature type="compositionally biased region" description="Basic and acidic residues" evidence="1">
    <location>
        <begin position="30"/>
        <end position="42"/>
    </location>
</feature>
<dbReference type="PANTHER" id="PTHR33929:SF1">
    <property type="entry name" value="MEMBRANE-ASSOCIATED KINASE REGULATOR 2-RELATED"/>
    <property type="match status" value="1"/>
</dbReference>
<reference evidence="3" key="1">
    <citation type="submission" date="2025-08" db="UniProtKB">
        <authorList>
            <consortium name="RefSeq"/>
        </authorList>
    </citation>
    <scope>IDENTIFICATION</scope>
</reference>
<evidence type="ECO:0000313" key="2">
    <source>
        <dbReference type="Proteomes" id="UP001515500"/>
    </source>
</evidence>
<gene>
    <name evidence="3" type="primary">LOC120262139</name>
</gene>
<dbReference type="InterPro" id="IPR039619">
    <property type="entry name" value="MAKR2/5"/>
</dbReference>
<feature type="compositionally biased region" description="Low complexity" evidence="1">
    <location>
        <begin position="355"/>
        <end position="366"/>
    </location>
</feature>
<dbReference type="RefSeq" id="XP_039126137.1">
    <property type="nucleotide sequence ID" value="XM_039270203.1"/>
</dbReference>
<dbReference type="GO" id="GO:0005886">
    <property type="term" value="C:plasma membrane"/>
    <property type="evidence" value="ECO:0007669"/>
    <property type="project" value="InterPro"/>
</dbReference>
<sequence>MPFSSASLSHSQKEVIKGTAAAAATTTATARERATASTEKKKQALPLYYPNSPPQTSYQKRSSSPLALPTMDSFSLLSYWRAALSSHPTNNPDLIATEDDDDDDDDDASFFDLEFSQAVADADAEVDDEASDDENAFGLDLASDASSPPHDLFLKPSSTIVFETDSKPSQFPASLLKSATKLRVLMLAFKKAKGSTAAASAPSSPKLGKYFIKFKVEEVPIVSFFTRDSSAKTKPEVTTTADSDEKKLSKDVVLKYLNKIKPLYMRVSRRYLEKLIGERSSSENPQAPLTNVEKDSTGVIPTGLRVVRKKLKKSRSASSATAPPSPPRRRDDSLIEQQDGIQNAIAHCKLSFNKESQSSRSQGSESPLIRSLSDPGEC</sequence>
<feature type="region of interest" description="Disordered" evidence="1">
    <location>
        <begin position="1"/>
        <end position="66"/>
    </location>
</feature>
<keyword evidence="2" id="KW-1185">Reference proteome</keyword>
<feature type="compositionally biased region" description="Polar residues" evidence="1">
    <location>
        <begin position="1"/>
        <end position="10"/>
    </location>
</feature>
<dbReference type="AlphaFoldDB" id="A0AB40BFL3"/>
<proteinExistence type="predicted"/>
<keyword evidence="3" id="KW-0418">Kinase</keyword>
<accession>A0AB40BFL3</accession>
<keyword evidence="3" id="KW-0808">Transferase</keyword>
<feature type="region of interest" description="Disordered" evidence="1">
    <location>
        <begin position="351"/>
        <end position="378"/>
    </location>
</feature>
<protein>
    <submittedName>
        <fullName evidence="3">Probable membrane-associated kinase regulator 2</fullName>
    </submittedName>
</protein>
<feature type="region of interest" description="Disordered" evidence="1">
    <location>
        <begin position="309"/>
        <end position="338"/>
    </location>
</feature>
<dbReference type="GeneID" id="120262139"/>
<evidence type="ECO:0000313" key="3">
    <source>
        <dbReference type="RefSeq" id="XP_039126137.1"/>
    </source>
</evidence>
<feature type="compositionally biased region" description="Low complexity" evidence="1">
    <location>
        <begin position="19"/>
        <end position="29"/>
    </location>
</feature>